<protein>
    <submittedName>
        <fullName evidence="1">Uncharacterized protein</fullName>
    </submittedName>
</protein>
<accession>A0ABP6QGE1</accession>
<evidence type="ECO:0000313" key="1">
    <source>
        <dbReference type="EMBL" id="GAA3222221.1"/>
    </source>
</evidence>
<proteinExistence type="predicted"/>
<name>A0ABP6QGE1_9ACTN</name>
<keyword evidence="2" id="KW-1185">Reference proteome</keyword>
<comment type="caution">
    <text evidence="1">The sequence shown here is derived from an EMBL/GenBank/DDBJ whole genome shotgun (WGS) entry which is preliminary data.</text>
</comment>
<gene>
    <name evidence="1" type="ORF">GCM10010468_47900</name>
</gene>
<reference evidence="2" key="1">
    <citation type="journal article" date="2019" name="Int. J. Syst. Evol. Microbiol.">
        <title>The Global Catalogue of Microorganisms (GCM) 10K type strain sequencing project: providing services to taxonomists for standard genome sequencing and annotation.</title>
        <authorList>
            <consortium name="The Broad Institute Genomics Platform"/>
            <consortium name="The Broad Institute Genome Sequencing Center for Infectious Disease"/>
            <person name="Wu L."/>
            <person name="Ma J."/>
        </authorList>
    </citation>
    <scope>NUCLEOTIDE SEQUENCE [LARGE SCALE GENOMIC DNA]</scope>
    <source>
        <strain evidence="2">JCM 9377</strain>
    </source>
</reference>
<dbReference type="RefSeq" id="WP_344832156.1">
    <property type="nucleotide sequence ID" value="NZ_BAAAUV010000012.1"/>
</dbReference>
<evidence type="ECO:0000313" key="2">
    <source>
        <dbReference type="Proteomes" id="UP001501237"/>
    </source>
</evidence>
<organism evidence="1 2">
    <name type="scientific">Actinocorallia longicatena</name>
    <dbReference type="NCBI Taxonomy" id="111803"/>
    <lineage>
        <taxon>Bacteria</taxon>
        <taxon>Bacillati</taxon>
        <taxon>Actinomycetota</taxon>
        <taxon>Actinomycetes</taxon>
        <taxon>Streptosporangiales</taxon>
        <taxon>Thermomonosporaceae</taxon>
        <taxon>Actinocorallia</taxon>
    </lineage>
</organism>
<dbReference type="EMBL" id="BAAAUV010000012">
    <property type="protein sequence ID" value="GAA3222221.1"/>
    <property type="molecule type" value="Genomic_DNA"/>
</dbReference>
<dbReference type="Proteomes" id="UP001501237">
    <property type="component" value="Unassembled WGS sequence"/>
</dbReference>
<sequence length="191" mass="20309">MTQGRPAVCGALVSELSVAMTAAGEGLVHAPRLLRRVLEETAWREFVIDGSRVAHRDFLSFVIASPPRGLGATVGTVRRLTGGDPVIVDLLEQALQQSTASAVDNINEPIRPTGTSQAAALRRLRKDAPTLHDRVLTGEMSAHAAMVEAGFRARTVTVPLSRPETAARVLRSNLTPDELAQLITLLAAPAP</sequence>